<evidence type="ECO:0000313" key="7">
    <source>
        <dbReference type="EMBL" id="EEB06013.1"/>
    </source>
</evidence>
<proteinExistence type="inferred from homology"/>
<dbReference type="GO" id="GO:0030904">
    <property type="term" value="C:retromer complex"/>
    <property type="evidence" value="ECO:0000318"/>
    <property type="project" value="GO_Central"/>
</dbReference>
<accession>B6JXB2</accession>
<comment type="subcellular location">
    <subcellularLocation>
        <location evidence="1">Membrane</location>
        <topology evidence="1">Peripheral membrane protein</topology>
    </subcellularLocation>
</comment>
<dbReference type="HOGENOM" id="CLU_005836_0_0_1"/>
<dbReference type="PIRSF" id="PIRSF009375">
    <property type="entry name" value="Retromer_Vps35"/>
    <property type="match status" value="1"/>
</dbReference>
<dbReference type="PANTHER" id="PTHR11099">
    <property type="entry name" value="VACUOLAR SORTING PROTEIN 35"/>
    <property type="match status" value="1"/>
</dbReference>
<organism evidence="7 9">
    <name type="scientific">Schizosaccharomyces japonicus (strain yFS275 / FY16936)</name>
    <name type="common">Fission yeast</name>
    <dbReference type="NCBI Taxonomy" id="402676"/>
    <lineage>
        <taxon>Eukaryota</taxon>
        <taxon>Fungi</taxon>
        <taxon>Dikarya</taxon>
        <taxon>Ascomycota</taxon>
        <taxon>Taphrinomycotina</taxon>
        <taxon>Schizosaccharomycetes</taxon>
        <taxon>Schizosaccharomycetales</taxon>
        <taxon>Schizosaccharomycetaceae</taxon>
        <taxon>Schizosaccharomyces</taxon>
    </lineage>
</organism>
<protein>
    <recommendedName>
        <fullName evidence="6">Vacuolar protein sorting-associated protein 35</fullName>
    </recommendedName>
</protein>
<dbReference type="JaponicusDB" id="SJAG_01039">
    <property type="gene designation" value="vps35"/>
</dbReference>
<evidence type="ECO:0000256" key="2">
    <source>
        <dbReference type="ARBA" id="ARBA00006536"/>
    </source>
</evidence>
<keyword evidence="4 6" id="KW-0653">Protein transport</keyword>
<gene>
    <name evidence="8" type="primary">vps35</name>
    <name evidence="7" type="ORF">SJAG_01039</name>
</gene>
<sequence length="839" mass="96697">MSHPPPPAATYVEAIARPLEESLAICKKNIALMYKHLDNYRFMEAFRYCSKSLQEMRNDILSPKQYYELYMLVSESLRVLSRALLDAHLNGSHNLLDLYELVQYAGTVIPRLYLMITVGGAYVESPDASVRDVISDMLDMSRGVQHPLRGLFLRHFLLTQTRRGLVQLTDNKNDDEKPTKCTITDALDFLIPNFIEMNKLWVRMQHLGPIKEYAKRLQERNELKVLIGTNLVRISQLNELTLDLYRNKVLPAIIEQIVECRDALAQEYLMEVICQVFPDSKHLHTLDIYFNTLLKLSPNVNVTQITVSMIDRITSYVQREADNLSDTESIISTLKETSLEESPKTEPALTSPGALVIPAELNIPELFWTHVIAVLSQRSELSLENVVQTLTSLLTFFLVCYPGELNYADRVFQYITEQLINQPSVQQYLKDKHVQSRLCKLFTLPITTLSSFSACLSLPNYMPVLKCQSDDLRHSIAKMVLENILEKEQIISDLEEVKEVLNLMSMVIEYDADKNFYDLENVPRLVHYLKNDDPQLQYQILCCVKQTFVKAGENARIILPVVINKCIVLVREFRLFKCMDWKEKVSDLWKFVNQCISFLYTSADSSDLAFSLYLFAAETADKENYPEFAYEFISSAFSIYEESVIDSRLQFQQLTTIISVLQQTRNFSTDDYDTLITKVTLYASKLLKKPDQCRGIYLASHLWWQTHESEEDKQPFCDAKRVLECLQKSLKIADACMDQVTSTKLFINILAYYFYFYEQQCESIIPKHINGLIDLTEQNFRNLVSAASNDILLDSTACASAIWETPQNQGIDALRGYLERTIAYAESRTDEERWSAVFQ</sequence>
<dbReference type="RefSeq" id="XP_002172306.1">
    <property type="nucleotide sequence ID" value="XM_002172270.2"/>
</dbReference>
<keyword evidence="5" id="KW-0472">Membrane</keyword>
<dbReference type="GO" id="GO:0030906">
    <property type="term" value="C:retromer, cargo-selective complex"/>
    <property type="evidence" value="ECO:0007669"/>
    <property type="project" value="InterPro"/>
</dbReference>
<reference evidence="7 9" key="1">
    <citation type="journal article" date="2011" name="Science">
        <title>Comparative functional genomics of the fission yeasts.</title>
        <authorList>
            <person name="Rhind N."/>
            <person name="Chen Z."/>
            <person name="Yassour M."/>
            <person name="Thompson D.A."/>
            <person name="Haas B.J."/>
            <person name="Habib N."/>
            <person name="Wapinski I."/>
            <person name="Roy S."/>
            <person name="Lin M.F."/>
            <person name="Heiman D.I."/>
            <person name="Young S.K."/>
            <person name="Furuya K."/>
            <person name="Guo Y."/>
            <person name="Pidoux A."/>
            <person name="Chen H.M."/>
            <person name="Robbertse B."/>
            <person name="Goldberg J.M."/>
            <person name="Aoki K."/>
            <person name="Bayne E.H."/>
            <person name="Berlin A.M."/>
            <person name="Desjardins C.A."/>
            <person name="Dobbs E."/>
            <person name="Dukaj L."/>
            <person name="Fan L."/>
            <person name="FitzGerald M.G."/>
            <person name="French C."/>
            <person name="Gujja S."/>
            <person name="Hansen K."/>
            <person name="Keifenheim D."/>
            <person name="Levin J.Z."/>
            <person name="Mosher R.A."/>
            <person name="Mueller C.A."/>
            <person name="Pfiffner J."/>
            <person name="Priest M."/>
            <person name="Russ C."/>
            <person name="Smialowska A."/>
            <person name="Swoboda P."/>
            <person name="Sykes S.M."/>
            <person name="Vaughn M."/>
            <person name="Vengrova S."/>
            <person name="Yoder R."/>
            <person name="Zeng Q."/>
            <person name="Allshire R."/>
            <person name="Baulcombe D."/>
            <person name="Birren B.W."/>
            <person name="Brown W."/>
            <person name="Ekwall K."/>
            <person name="Kellis M."/>
            <person name="Leatherwood J."/>
            <person name="Levin H."/>
            <person name="Margalit H."/>
            <person name="Martienssen R."/>
            <person name="Nieduszynski C.A."/>
            <person name="Spatafora J.W."/>
            <person name="Friedman N."/>
            <person name="Dalgaard J.Z."/>
            <person name="Baumann P."/>
            <person name="Niki H."/>
            <person name="Regev A."/>
            <person name="Nusbaum C."/>
        </authorList>
    </citation>
    <scope>NUCLEOTIDE SEQUENCE [LARGE SCALE GENOMIC DNA]</scope>
    <source>
        <strain evidence="9">yFS275 / FY16936</strain>
    </source>
</reference>
<evidence type="ECO:0000256" key="1">
    <source>
        <dbReference type="ARBA" id="ARBA00004170"/>
    </source>
</evidence>
<dbReference type="Gene3D" id="1.25.40.660">
    <property type="entry name" value="Vacuolar protein sorting-associated protein 35, helical subcomplex Vps35-C"/>
    <property type="match status" value="1"/>
</dbReference>
<comment type="similarity">
    <text evidence="2 6">Belongs to the VPS35 family.</text>
</comment>
<dbReference type="InterPro" id="IPR042491">
    <property type="entry name" value="Vps35_C"/>
</dbReference>
<evidence type="ECO:0000256" key="5">
    <source>
        <dbReference type="ARBA" id="ARBA00023136"/>
    </source>
</evidence>
<evidence type="ECO:0000256" key="6">
    <source>
        <dbReference type="PIRNR" id="PIRNR009375"/>
    </source>
</evidence>
<dbReference type="Pfam" id="PF03635">
    <property type="entry name" value="Vps35"/>
    <property type="match status" value="1"/>
</dbReference>
<dbReference type="GO" id="GO:0042147">
    <property type="term" value="P:retrograde transport, endosome to Golgi"/>
    <property type="evidence" value="ECO:0000318"/>
    <property type="project" value="GO_Central"/>
</dbReference>
<dbReference type="EMBL" id="KE651166">
    <property type="protein sequence ID" value="EEB06013.1"/>
    <property type="molecule type" value="Genomic_DNA"/>
</dbReference>
<dbReference type="OMA" id="YIRSREY"/>
<dbReference type="PANTHER" id="PTHR11099:SF0">
    <property type="entry name" value="VACUOLAR PROTEIN SORTING-ASSOCIATED PROTEIN 35"/>
    <property type="match status" value="1"/>
</dbReference>
<comment type="function">
    <text evidence="6">Plays a role in vesicular protein sorting.</text>
</comment>
<dbReference type="GO" id="GO:0006886">
    <property type="term" value="P:intracellular protein transport"/>
    <property type="evidence" value="ECO:0000318"/>
    <property type="project" value="GO_Central"/>
</dbReference>
<keyword evidence="9" id="KW-1185">Reference proteome</keyword>
<evidence type="ECO:0000256" key="4">
    <source>
        <dbReference type="ARBA" id="ARBA00022927"/>
    </source>
</evidence>
<dbReference type="Proteomes" id="UP000001744">
    <property type="component" value="Unassembled WGS sequence"/>
</dbReference>
<keyword evidence="3 6" id="KW-0813">Transport</keyword>
<name>B6JXB2_SCHJY</name>
<dbReference type="AlphaFoldDB" id="B6JXB2"/>
<dbReference type="eggNOG" id="KOG1107">
    <property type="taxonomic scope" value="Eukaryota"/>
</dbReference>
<dbReference type="VEuPathDB" id="FungiDB:SJAG_01039"/>
<evidence type="ECO:0000313" key="9">
    <source>
        <dbReference type="Proteomes" id="UP000001744"/>
    </source>
</evidence>
<dbReference type="InterPro" id="IPR005378">
    <property type="entry name" value="Vps35"/>
</dbReference>
<dbReference type="GeneID" id="7048283"/>
<dbReference type="GO" id="GO:0005770">
    <property type="term" value="C:late endosome"/>
    <property type="evidence" value="ECO:0000318"/>
    <property type="project" value="GO_Central"/>
</dbReference>
<evidence type="ECO:0000313" key="8">
    <source>
        <dbReference type="JaponicusDB" id="SJAG_01039"/>
    </source>
</evidence>
<dbReference type="STRING" id="402676.B6JXB2"/>
<evidence type="ECO:0000256" key="3">
    <source>
        <dbReference type="ARBA" id="ARBA00022448"/>
    </source>
</evidence>
<dbReference type="OrthoDB" id="10258141at2759"/>
<dbReference type="GO" id="GO:0005829">
    <property type="term" value="C:cytosol"/>
    <property type="evidence" value="ECO:0007669"/>
    <property type="project" value="GOC"/>
</dbReference>